<evidence type="ECO:0000256" key="4">
    <source>
        <dbReference type="ARBA" id="ARBA00013244"/>
    </source>
</evidence>
<evidence type="ECO:0000259" key="12">
    <source>
        <dbReference type="Pfam" id="PF03007"/>
    </source>
</evidence>
<dbReference type="NCBIfam" id="TIGR02946">
    <property type="entry name" value="acyl_WS_DGAT"/>
    <property type="match status" value="1"/>
</dbReference>
<evidence type="ECO:0000259" key="13">
    <source>
        <dbReference type="Pfam" id="PF06974"/>
    </source>
</evidence>
<dbReference type="PANTHER" id="PTHR31650:SF1">
    <property type="entry name" value="WAX ESTER SYNTHASE_DIACYLGLYCEROL ACYLTRANSFERASE 4-RELATED"/>
    <property type="match status" value="1"/>
</dbReference>
<keyword evidence="8 11" id="KW-0443">Lipid metabolism</keyword>
<dbReference type="EC" id="2.3.1.20" evidence="4 11"/>
<dbReference type="KEGG" id="mli:MULP_03531"/>
<evidence type="ECO:0000256" key="10">
    <source>
        <dbReference type="ARBA" id="ARBA00048109"/>
    </source>
</evidence>
<dbReference type="Pfam" id="PF03007">
    <property type="entry name" value="WS_DGAT_cat"/>
    <property type="match status" value="1"/>
</dbReference>
<evidence type="ECO:0000256" key="3">
    <source>
        <dbReference type="ARBA" id="ARBA00009587"/>
    </source>
</evidence>
<dbReference type="PANTHER" id="PTHR31650">
    <property type="entry name" value="O-ACYLTRANSFERASE (WSD1-LIKE) FAMILY PROTEIN"/>
    <property type="match status" value="1"/>
</dbReference>
<sequence>MHCEPAHGLPIGGMQRLSGLDASFLYLETSNQPMHVCSIMELDTSTMPGGYTFDRLQDALALRIKAMPEFREKLANSALNLDHPVWVDDEDFQLHRHLHRIGLPPPGGRAELSQICGHIASLPLDRSRPLWEMWVIEGVAGTDCHHDGRLAVLTKVHHAAVDGVTGANLMSQLCTTEADAPAPDPVDGVGGATDWQIAAGGLLRFATRPLQLANVVPETVSSVVSTLLRAREGLTMARPFTAPRTVFNARVSGRRAVAYAELDLEDIKALKNHFGVKVNDVVMGLVSGVLRNYLADRDALPTSSLVASVPVSVHGKSDRPGRNQVSAMFSSLHTEIADPAERLNAIAHGNTVAKGHSSAIGATLLQDWSQFAAPAVFGAAMRVYASSRLTESLPVHNLVVSNVPGPQLPLYMLGCEVKAMYPLGPIFHGSGLNVTVMSLNGKLDVGLVACPELLPDLWQMADEFATVMEELLAETG</sequence>
<evidence type="ECO:0000256" key="9">
    <source>
        <dbReference type="ARBA" id="ARBA00023315"/>
    </source>
</evidence>
<keyword evidence="15" id="KW-1185">Reference proteome</keyword>
<keyword evidence="6 11" id="KW-0808">Transferase</keyword>
<name>L7V9Q4_MYCL1</name>
<keyword evidence="7 11" id="KW-0319">Glycerol metabolism</keyword>
<dbReference type="Proteomes" id="UP000011157">
    <property type="component" value="Chromosome"/>
</dbReference>
<organism evidence="14 15">
    <name type="scientific">Mycobacterium liflandii (strain 128FXT)</name>
    <dbReference type="NCBI Taxonomy" id="459424"/>
    <lineage>
        <taxon>Bacteria</taxon>
        <taxon>Bacillati</taxon>
        <taxon>Actinomycetota</taxon>
        <taxon>Actinomycetes</taxon>
        <taxon>Mycobacteriales</taxon>
        <taxon>Mycobacteriaceae</taxon>
        <taxon>Mycobacterium</taxon>
        <taxon>Mycobacterium ulcerans group</taxon>
    </lineage>
</organism>
<feature type="domain" description="O-acyltransferase WSD1-like N-terminal" evidence="12">
    <location>
        <begin position="17"/>
        <end position="282"/>
    </location>
</feature>
<evidence type="ECO:0000256" key="1">
    <source>
        <dbReference type="ARBA" id="ARBA00004771"/>
    </source>
</evidence>
<dbReference type="Pfam" id="PF06974">
    <property type="entry name" value="WS_DGAT_C"/>
    <property type="match status" value="1"/>
</dbReference>
<dbReference type="UniPathway" id="UPA00282"/>
<keyword evidence="9 11" id="KW-0012">Acyltransferase</keyword>
<dbReference type="AlphaFoldDB" id="L7V9Q4"/>
<dbReference type="InterPro" id="IPR045034">
    <property type="entry name" value="O-acyltransferase_WSD1-like"/>
</dbReference>
<accession>L7V9Q4</accession>
<evidence type="ECO:0000256" key="5">
    <source>
        <dbReference type="ARBA" id="ARBA00022516"/>
    </source>
</evidence>
<dbReference type="PATRIC" id="fig|459424.11.peg.3641"/>
<dbReference type="InterPro" id="IPR023213">
    <property type="entry name" value="CAT-like_dom_sf"/>
</dbReference>
<evidence type="ECO:0000256" key="11">
    <source>
        <dbReference type="RuleBase" id="RU361241"/>
    </source>
</evidence>
<dbReference type="EMBL" id="CP003899">
    <property type="protein sequence ID" value="AGC63198.1"/>
    <property type="molecule type" value="Genomic_DNA"/>
</dbReference>
<dbReference type="InterPro" id="IPR009721">
    <property type="entry name" value="O-acyltransferase_WSD1_C"/>
</dbReference>
<evidence type="ECO:0000256" key="7">
    <source>
        <dbReference type="ARBA" id="ARBA00022798"/>
    </source>
</evidence>
<dbReference type="GO" id="GO:0004144">
    <property type="term" value="F:diacylglycerol O-acyltransferase activity"/>
    <property type="evidence" value="ECO:0007669"/>
    <property type="project" value="UniProtKB-EC"/>
</dbReference>
<evidence type="ECO:0000256" key="8">
    <source>
        <dbReference type="ARBA" id="ARBA00023098"/>
    </source>
</evidence>
<evidence type="ECO:0000256" key="2">
    <source>
        <dbReference type="ARBA" id="ARBA00005189"/>
    </source>
</evidence>
<comment type="pathway">
    <text evidence="2">Lipid metabolism.</text>
</comment>
<dbReference type="GO" id="GO:0001666">
    <property type="term" value="P:response to hypoxia"/>
    <property type="evidence" value="ECO:0007669"/>
    <property type="project" value="TreeGrafter"/>
</dbReference>
<dbReference type="InterPro" id="IPR014292">
    <property type="entry name" value="Acyl_transf_WS/DGAT"/>
</dbReference>
<proteinExistence type="inferred from homology"/>
<gene>
    <name evidence="14" type="ordered locus">MULP_03531</name>
</gene>
<reference evidence="14 15" key="1">
    <citation type="journal article" date="2013" name="J. Bacteriol.">
        <title>Complete Genome Sequence of the Frog Pathogen Mycobacterium ulcerans Ecovar Liflandii.</title>
        <authorList>
            <person name="Tobias N.J."/>
            <person name="Doig K.D."/>
            <person name="Medema M.H."/>
            <person name="Chen H."/>
            <person name="Haring V."/>
            <person name="Moore R."/>
            <person name="Seemann T."/>
            <person name="Stinear T.P."/>
        </authorList>
    </citation>
    <scope>NUCLEOTIDE SEQUENCE [LARGE SCALE GENOMIC DNA]</scope>
    <source>
        <strain evidence="14 15">128FXT</strain>
    </source>
</reference>
<dbReference type="GO" id="GO:0019432">
    <property type="term" value="P:triglyceride biosynthetic process"/>
    <property type="evidence" value="ECO:0007669"/>
    <property type="project" value="UniProtKB-UniPathway"/>
</dbReference>
<comment type="similarity">
    <text evidence="3 11">Belongs to the long-chain O-acyltransferase family.</text>
</comment>
<dbReference type="Gene3D" id="3.30.559.10">
    <property type="entry name" value="Chloramphenicol acetyltransferase-like domain"/>
    <property type="match status" value="1"/>
</dbReference>
<dbReference type="GO" id="GO:0005886">
    <property type="term" value="C:plasma membrane"/>
    <property type="evidence" value="ECO:0007669"/>
    <property type="project" value="TreeGrafter"/>
</dbReference>
<dbReference type="GO" id="GO:0051701">
    <property type="term" value="P:biological process involved in interaction with host"/>
    <property type="evidence" value="ECO:0007669"/>
    <property type="project" value="TreeGrafter"/>
</dbReference>
<dbReference type="SUPFAM" id="SSF52777">
    <property type="entry name" value="CoA-dependent acyltransferases"/>
    <property type="match status" value="1"/>
</dbReference>
<dbReference type="GO" id="GO:0006071">
    <property type="term" value="P:glycerol metabolic process"/>
    <property type="evidence" value="ECO:0007669"/>
    <property type="project" value="UniProtKB-KW"/>
</dbReference>
<protein>
    <recommendedName>
        <fullName evidence="4 11">Diacylglycerol O-acyltransferase</fullName>
        <ecNumber evidence="4 11">2.3.1.20</ecNumber>
    </recommendedName>
</protein>
<comment type="catalytic activity">
    <reaction evidence="10 11">
        <text>an acyl-CoA + a 1,2-diacyl-sn-glycerol = a triacyl-sn-glycerol + CoA</text>
        <dbReference type="Rhea" id="RHEA:10868"/>
        <dbReference type="ChEBI" id="CHEBI:17815"/>
        <dbReference type="ChEBI" id="CHEBI:57287"/>
        <dbReference type="ChEBI" id="CHEBI:58342"/>
        <dbReference type="ChEBI" id="CHEBI:64615"/>
        <dbReference type="EC" id="2.3.1.20"/>
    </reaction>
</comment>
<comment type="pathway">
    <text evidence="1 11">Glycerolipid metabolism; triacylglycerol biosynthesis.</text>
</comment>
<dbReference type="GO" id="GO:0071731">
    <property type="term" value="P:response to nitric oxide"/>
    <property type="evidence" value="ECO:0007669"/>
    <property type="project" value="TreeGrafter"/>
</dbReference>
<feature type="domain" description="O-acyltransferase WSD1 C-terminal" evidence="13">
    <location>
        <begin position="323"/>
        <end position="471"/>
    </location>
</feature>
<dbReference type="InterPro" id="IPR004255">
    <property type="entry name" value="O-acyltransferase_WSD1_N"/>
</dbReference>
<keyword evidence="5 11" id="KW-0444">Lipid biosynthesis</keyword>
<evidence type="ECO:0000313" key="14">
    <source>
        <dbReference type="EMBL" id="AGC63198.1"/>
    </source>
</evidence>
<evidence type="ECO:0000256" key="6">
    <source>
        <dbReference type="ARBA" id="ARBA00022679"/>
    </source>
</evidence>
<dbReference type="HOGENOM" id="CLU_024186_4_2_11"/>
<evidence type="ECO:0000313" key="15">
    <source>
        <dbReference type="Proteomes" id="UP000011157"/>
    </source>
</evidence>